<name>A0A382I3F7_9ZZZZ</name>
<feature type="domain" description="PKD" evidence="1">
    <location>
        <begin position="359"/>
        <end position="425"/>
    </location>
</feature>
<organism evidence="2">
    <name type="scientific">marine metagenome</name>
    <dbReference type="NCBI Taxonomy" id="408172"/>
    <lineage>
        <taxon>unclassified sequences</taxon>
        <taxon>metagenomes</taxon>
        <taxon>ecological metagenomes</taxon>
    </lineage>
</organism>
<dbReference type="InterPro" id="IPR008965">
    <property type="entry name" value="CBM2/CBM3_carb-bd_dom_sf"/>
</dbReference>
<dbReference type="InterPro" id="IPR035986">
    <property type="entry name" value="PKD_dom_sf"/>
</dbReference>
<dbReference type="PANTHER" id="PTHR36842">
    <property type="entry name" value="PROTEIN TOLB HOMOLOG"/>
    <property type="match status" value="1"/>
</dbReference>
<dbReference type="InterPro" id="IPR013783">
    <property type="entry name" value="Ig-like_fold"/>
</dbReference>
<evidence type="ECO:0000313" key="2">
    <source>
        <dbReference type="EMBL" id="SVB94136.1"/>
    </source>
</evidence>
<reference evidence="2" key="1">
    <citation type="submission" date="2018-05" db="EMBL/GenBank/DDBJ databases">
        <authorList>
            <person name="Lanie J.A."/>
            <person name="Ng W.-L."/>
            <person name="Kazmierczak K.M."/>
            <person name="Andrzejewski T.M."/>
            <person name="Davidsen T.M."/>
            <person name="Wayne K.J."/>
            <person name="Tettelin H."/>
            <person name="Glass J.I."/>
            <person name="Rusch D."/>
            <person name="Podicherti R."/>
            <person name="Tsui H.-C.T."/>
            <person name="Winkler M.E."/>
        </authorList>
    </citation>
    <scope>NUCLEOTIDE SEQUENCE</scope>
</reference>
<dbReference type="Gene3D" id="2.60.40.680">
    <property type="match status" value="1"/>
</dbReference>
<dbReference type="Gene3D" id="2.60.40.10">
    <property type="entry name" value="Immunoglobulins"/>
    <property type="match status" value="2"/>
</dbReference>
<dbReference type="SUPFAM" id="SSF49299">
    <property type="entry name" value="PKD domain"/>
    <property type="match status" value="2"/>
</dbReference>
<dbReference type="AlphaFoldDB" id="A0A382I3F7"/>
<sequence length="453" mass="49529">FTTDLNDNKKMIIKNTEYSGGDITNSGSYITQNIFLLERIDAVTIYHNDGGVSFDTSRSGYPSKVQSNFNGVPLDFDSDGYKELLVSTPYMMESYTVFTMHWNGADWDTTSIEVIQNQLHPIVTLLEYGGHYFPDIIPAELSVAEAGAVHGDTVLVDIIIDEVPSGLSSIDLSFAGFHGKLTMVDIIADGSSLMGSNGWAIQYNDTEDLLITAAAGAQDIDQSGKLFSLKLAVNDTVASQFVPVEIVHYLGNDNLEEYIATSGGVQVVWGPTANFISDTTTGYLPLTISFTDTSEIGTYDINQWVWDFGDDATAEGTNVQHTYYQDGNYTVALVVTDEFGLSDTLTMVDYITALHPVYPQAGFSASLTSGDYPLTVAFTDTSQAGTYAITNWIWDFGNDSTGIGTDVSMSYHRPGVYDVGLTVIDEYSLSDTLIKYSYIQVDTIFGDIDYNEI</sequence>
<feature type="non-terminal residue" evidence="2">
    <location>
        <position position="453"/>
    </location>
</feature>
<gene>
    <name evidence="2" type="ORF">METZ01_LOCUS246990</name>
</gene>
<feature type="domain" description="PKD" evidence="1">
    <location>
        <begin position="271"/>
        <end position="340"/>
    </location>
</feature>
<dbReference type="Pfam" id="PF18911">
    <property type="entry name" value="PKD_4"/>
    <property type="match status" value="2"/>
</dbReference>
<dbReference type="GO" id="GO:0030246">
    <property type="term" value="F:carbohydrate binding"/>
    <property type="evidence" value="ECO:0007669"/>
    <property type="project" value="InterPro"/>
</dbReference>
<dbReference type="CDD" id="cd00146">
    <property type="entry name" value="PKD"/>
    <property type="match status" value="2"/>
</dbReference>
<dbReference type="PROSITE" id="PS50093">
    <property type="entry name" value="PKD"/>
    <property type="match status" value="2"/>
</dbReference>
<dbReference type="SUPFAM" id="SSF49384">
    <property type="entry name" value="Carbohydrate-binding domain"/>
    <property type="match status" value="1"/>
</dbReference>
<dbReference type="InterPro" id="IPR000601">
    <property type="entry name" value="PKD_dom"/>
</dbReference>
<evidence type="ECO:0000259" key="1">
    <source>
        <dbReference type="PROSITE" id="PS50093"/>
    </source>
</evidence>
<dbReference type="EMBL" id="UINC01064963">
    <property type="protein sequence ID" value="SVB94136.1"/>
    <property type="molecule type" value="Genomic_DNA"/>
</dbReference>
<proteinExistence type="predicted"/>
<accession>A0A382I3F7</accession>
<feature type="non-terminal residue" evidence="2">
    <location>
        <position position="1"/>
    </location>
</feature>
<dbReference type="PANTHER" id="PTHR36842:SF1">
    <property type="entry name" value="PROTEIN TOLB"/>
    <property type="match status" value="1"/>
</dbReference>
<dbReference type="InterPro" id="IPR022409">
    <property type="entry name" value="PKD/Chitinase_dom"/>
</dbReference>
<dbReference type="SMART" id="SM00089">
    <property type="entry name" value="PKD"/>
    <property type="match status" value="2"/>
</dbReference>
<protein>
    <recommendedName>
        <fullName evidence="1">PKD domain-containing protein</fullName>
    </recommendedName>
</protein>